<accession>A0A3S9I696</accession>
<keyword evidence="3" id="KW-0547">Nucleotide-binding</keyword>
<dbReference type="InterPro" id="IPR036890">
    <property type="entry name" value="HATPase_C_sf"/>
</dbReference>
<gene>
    <name evidence="3" type="ORF">EJC51_29705</name>
</gene>
<feature type="domain" description="Histidine kinase/HSP90-like ATPase" evidence="2">
    <location>
        <begin position="11"/>
        <end position="128"/>
    </location>
</feature>
<reference evidence="3 4" key="1">
    <citation type="submission" date="2018-12" db="EMBL/GenBank/DDBJ databases">
        <authorList>
            <person name="Li K."/>
        </authorList>
    </citation>
    <scope>NUCLEOTIDE SEQUENCE [LARGE SCALE GENOMIC DNA]</scope>
    <source>
        <strain evidence="4">CR22</strain>
    </source>
</reference>
<dbReference type="KEGG" id="saqu:EJC51_29705"/>
<keyword evidence="4" id="KW-1185">Reference proteome</keyword>
<dbReference type="PANTHER" id="PTHR35526:SF3">
    <property type="entry name" value="ANTI-SIGMA-F FACTOR RSBW"/>
    <property type="match status" value="1"/>
</dbReference>
<dbReference type="EMBL" id="CP034463">
    <property type="protein sequence ID" value="AZP19883.1"/>
    <property type="molecule type" value="Genomic_DNA"/>
</dbReference>
<dbReference type="Gene3D" id="3.30.565.10">
    <property type="entry name" value="Histidine kinase-like ATPase, C-terminal domain"/>
    <property type="match status" value="1"/>
</dbReference>
<dbReference type="InterPro" id="IPR050267">
    <property type="entry name" value="Anti-sigma-factor_SerPK"/>
</dbReference>
<dbReference type="PANTHER" id="PTHR35526">
    <property type="entry name" value="ANTI-SIGMA-F FACTOR RSBW-RELATED"/>
    <property type="match status" value="1"/>
</dbReference>
<keyword evidence="1" id="KW-0723">Serine/threonine-protein kinase</keyword>
<dbReference type="Proteomes" id="UP000280197">
    <property type="component" value="Chromosome"/>
</dbReference>
<keyword evidence="3" id="KW-0067">ATP-binding</keyword>
<evidence type="ECO:0000313" key="3">
    <source>
        <dbReference type="EMBL" id="AZP19883.1"/>
    </source>
</evidence>
<sequence length="141" mass="15865">MSEEAVEWQLPRHPRSVGRARELLRQRAADWKLPDEVTDTAVLLLSELMTNAYRHARVSPGREIRVRCVLGDDRRLRVSVSDADETMPTFRNPSPEDESGRGLILLTLLADQWGTEPRPHGVGKTIWFSLDLDVTTPAAAP</sequence>
<dbReference type="GO" id="GO:0004674">
    <property type="term" value="F:protein serine/threonine kinase activity"/>
    <property type="evidence" value="ECO:0007669"/>
    <property type="project" value="UniProtKB-KW"/>
</dbReference>
<name>A0A3S9I696_9ACTN</name>
<proteinExistence type="predicted"/>
<keyword evidence="1" id="KW-0418">Kinase</keyword>
<evidence type="ECO:0000313" key="4">
    <source>
        <dbReference type="Proteomes" id="UP000280197"/>
    </source>
</evidence>
<evidence type="ECO:0000259" key="2">
    <source>
        <dbReference type="Pfam" id="PF13581"/>
    </source>
</evidence>
<evidence type="ECO:0000256" key="1">
    <source>
        <dbReference type="ARBA" id="ARBA00022527"/>
    </source>
</evidence>
<dbReference type="Pfam" id="PF13581">
    <property type="entry name" value="HATPase_c_2"/>
    <property type="match status" value="1"/>
</dbReference>
<keyword evidence="1" id="KW-0808">Transferase</keyword>
<dbReference type="CDD" id="cd16936">
    <property type="entry name" value="HATPase_RsbW-like"/>
    <property type="match status" value="1"/>
</dbReference>
<dbReference type="RefSeq" id="WP_126273872.1">
    <property type="nucleotide sequence ID" value="NZ_CP034463.1"/>
</dbReference>
<organism evidence="3 4">
    <name type="scientific">Streptomyces aquilus</name>
    <dbReference type="NCBI Taxonomy" id="2548456"/>
    <lineage>
        <taxon>Bacteria</taxon>
        <taxon>Bacillati</taxon>
        <taxon>Actinomycetota</taxon>
        <taxon>Actinomycetes</taxon>
        <taxon>Kitasatosporales</taxon>
        <taxon>Streptomycetaceae</taxon>
        <taxon>Streptomyces</taxon>
    </lineage>
</organism>
<dbReference type="AlphaFoldDB" id="A0A3S9I696"/>
<dbReference type="SUPFAM" id="SSF55874">
    <property type="entry name" value="ATPase domain of HSP90 chaperone/DNA topoisomerase II/histidine kinase"/>
    <property type="match status" value="1"/>
</dbReference>
<dbReference type="GO" id="GO:0005524">
    <property type="term" value="F:ATP binding"/>
    <property type="evidence" value="ECO:0007669"/>
    <property type="project" value="UniProtKB-KW"/>
</dbReference>
<dbReference type="InterPro" id="IPR003594">
    <property type="entry name" value="HATPase_dom"/>
</dbReference>
<protein>
    <submittedName>
        <fullName evidence="3">ATP-binding protein</fullName>
    </submittedName>
</protein>